<evidence type="ECO:0000313" key="5">
    <source>
        <dbReference type="EMBL" id="ASN71851.1"/>
    </source>
</evidence>
<sequence length="122" mass="13257">MAMSNIDKRWDGLTITRELRVGVYYAGTRHKTFTLRVAMSGDLIAAQREHPVGPIQLVTLEVYRQQLLALGDIPAEALTTELLQVELAEVDLALIADADAELEKKLPPPSAASPTGDESSTT</sequence>
<protein>
    <submittedName>
        <fullName evidence="3">Uncharacterized protein</fullName>
    </submittedName>
</protein>
<accession>A0A2H4J7S0</accession>
<evidence type="ECO:0000313" key="8">
    <source>
        <dbReference type="EMBL" id="ASN72833.1"/>
    </source>
</evidence>
<gene>
    <name evidence="8" type="ORF">3F2_4</name>
    <name evidence="2" type="ORF">7F10_11</name>
    <name evidence="3" type="ORF">7S12_11</name>
    <name evidence="5" type="ORF">8AX6_24</name>
    <name evidence="6" type="ORF">8F1_12</name>
    <name evidence="7" type="ORF">8S5_11</name>
    <name evidence="4" type="ORF">9F3_11</name>
</gene>
<dbReference type="EMBL" id="MF417917">
    <property type="protein sequence ID" value="ASN70996.1"/>
    <property type="molecule type" value="Genomic_DNA"/>
</dbReference>
<dbReference type="EMBL" id="MF417977">
    <property type="protein sequence ID" value="ASN72833.1"/>
    <property type="molecule type" value="Genomic_DNA"/>
</dbReference>
<evidence type="ECO:0000313" key="6">
    <source>
        <dbReference type="EMBL" id="ASN71874.1"/>
    </source>
</evidence>
<dbReference type="EMBL" id="MF417934">
    <property type="protein sequence ID" value="ASN71851.1"/>
    <property type="molecule type" value="Genomic_DNA"/>
</dbReference>
<evidence type="ECO:0000313" key="4">
    <source>
        <dbReference type="EMBL" id="ASN71371.1"/>
    </source>
</evidence>
<dbReference type="EMBL" id="MF417924">
    <property type="protein sequence ID" value="ASN71371.1"/>
    <property type="molecule type" value="Genomic_DNA"/>
</dbReference>
<feature type="compositionally biased region" description="Polar residues" evidence="1">
    <location>
        <begin position="112"/>
        <end position="122"/>
    </location>
</feature>
<evidence type="ECO:0000313" key="2">
    <source>
        <dbReference type="EMBL" id="ASN70996.1"/>
    </source>
</evidence>
<dbReference type="EMBL" id="MF417935">
    <property type="protein sequence ID" value="ASN71874.1"/>
    <property type="molecule type" value="Genomic_DNA"/>
</dbReference>
<evidence type="ECO:0000256" key="1">
    <source>
        <dbReference type="SAM" id="MobiDB-lite"/>
    </source>
</evidence>
<feature type="region of interest" description="Disordered" evidence="1">
    <location>
        <begin position="103"/>
        <end position="122"/>
    </location>
</feature>
<evidence type="ECO:0000313" key="3">
    <source>
        <dbReference type="EMBL" id="ASN71324.1"/>
    </source>
</evidence>
<dbReference type="EMBL" id="MF417936">
    <property type="protein sequence ID" value="ASN71907.1"/>
    <property type="molecule type" value="Genomic_DNA"/>
</dbReference>
<evidence type="ECO:0000313" key="7">
    <source>
        <dbReference type="EMBL" id="ASN71907.1"/>
    </source>
</evidence>
<proteinExistence type="predicted"/>
<dbReference type="EMBL" id="MF417923">
    <property type="protein sequence ID" value="ASN71324.1"/>
    <property type="molecule type" value="Genomic_DNA"/>
</dbReference>
<name>A0A2H4J7S0_9CAUD</name>
<reference evidence="3" key="1">
    <citation type="submission" date="2017-06" db="EMBL/GenBank/DDBJ databases">
        <title>Novel phages from South African skin metaviromes.</title>
        <authorList>
            <person name="van Zyl L.J."/>
            <person name="Abrahams Y."/>
            <person name="Stander E.A."/>
            <person name="Kirby B.M."/>
            <person name="Clavaud C."/>
            <person name="Farcet C."/>
            <person name="Breton L."/>
            <person name="Trindade M.I."/>
        </authorList>
    </citation>
    <scope>NUCLEOTIDE SEQUENCE</scope>
</reference>
<organism evidence="3">
    <name type="scientific">uncultured Caudovirales phage</name>
    <dbReference type="NCBI Taxonomy" id="2100421"/>
    <lineage>
        <taxon>Viruses</taxon>
        <taxon>Duplodnaviria</taxon>
        <taxon>Heunggongvirae</taxon>
        <taxon>Uroviricota</taxon>
        <taxon>Caudoviricetes</taxon>
        <taxon>Peduoviridae</taxon>
        <taxon>Maltschvirus</taxon>
        <taxon>Maltschvirus maltsch</taxon>
    </lineage>
</organism>